<protein>
    <submittedName>
        <fullName evidence="1">Uncharacterized protein</fullName>
    </submittedName>
</protein>
<dbReference type="EMBL" id="JABBFZ010000013">
    <property type="protein sequence ID" value="NML33205.1"/>
    <property type="molecule type" value="Genomic_DNA"/>
</dbReference>
<proteinExistence type="predicted"/>
<organism evidence="1 2">
    <name type="scientific">Paraburkholderia antibiotica</name>
    <dbReference type="NCBI Taxonomy" id="2728839"/>
    <lineage>
        <taxon>Bacteria</taxon>
        <taxon>Pseudomonadati</taxon>
        <taxon>Pseudomonadota</taxon>
        <taxon>Betaproteobacteria</taxon>
        <taxon>Burkholderiales</taxon>
        <taxon>Burkholderiaceae</taxon>
        <taxon>Paraburkholderia</taxon>
    </lineage>
</organism>
<dbReference type="Proteomes" id="UP000583127">
    <property type="component" value="Unassembled WGS sequence"/>
</dbReference>
<evidence type="ECO:0000313" key="2">
    <source>
        <dbReference type="Proteomes" id="UP000583127"/>
    </source>
</evidence>
<name>A0A7X9ZZI6_9BURK</name>
<dbReference type="RefSeq" id="WP_169499448.1">
    <property type="nucleotide sequence ID" value="NZ_JABBFZ010000013.1"/>
</dbReference>
<sequence length="81" mass="9393">MSFSLLLIDSMSMTFRPMPEPDKKLAAHAFMQVHRRPSPKLFHMAGKLGNTLIAYGYARLIPRSRQARSTRVGFMRRRSRD</sequence>
<evidence type="ECO:0000313" key="1">
    <source>
        <dbReference type="EMBL" id="NML33205.1"/>
    </source>
</evidence>
<keyword evidence="2" id="KW-1185">Reference proteome</keyword>
<comment type="caution">
    <text evidence="1">The sequence shown here is derived from an EMBL/GenBank/DDBJ whole genome shotgun (WGS) entry which is preliminary data.</text>
</comment>
<gene>
    <name evidence="1" type="ORF">HHL14_20505</name>
</gene>
<dbReference type="AlphaFoldDB" id="A0A7X9ZZI6"/>
<accession>A0A7X9ZZI6</accession>
<reference evidence="1 2" key="1">
    <citation type="submission" date="2020-04" db="EMBL/GenBank/DDBJ databases">
        <title>Paraburkholderia sp. G-4-1-8 isolated from soil.</title>
        <authorList>
            <person name="Dahal R.H."/>
        </authorList>
    </citation>
    <scope>NUCLEOTIDE SEQUENCE [LARGE SCALE GENOMIC DNA]</scope>
    <source>
        <strain evidence="1 2">G-4-1-8</strain>
    </source>
</reference>